<comment type="similarity">
    <text evidence="1">Belongs to the AHA1 family.</text>
</comment>
<accession>A0A2U2RLQ5</accession>
<keyword evidence="4" id="KW-1185">Reference proteome</keyword>
<dbReference type="InterPro" id="IPR023393">
    <property type="entry name" value="START-like_dom_sf"/>
</dbReference>
<gene>
    <name evidence="3" type="ORF">DEO23_07240</name>
</gene>
<protein>
    <recommendedName>
        <fullName evidence="2">Activator of Hsp90 ATPase homologue 1/2-like C-terminal domain-containing protein</fullName>
    </recommendedName>
</protein>
<evidence type="ECO:0000259" key="2">
    <source>
        <dbReference type="Pfam" id="PF08327"/>
    </source>
</evidence>
<dbReference type="RefSeq" id="WP_109275309.1">
    <property type="nucleotide sequence ID" value="NZ_QFKX01000002.1"/>
</dbReference>
<proteinExistence type="inferred from homology"/>
<organism evidence="3 4">
    <name type="scientific">Brachybacterium endophyticum</name>
    <dbReference type="NCBI Taxonomy" id="2182385"/>
    <lineage>
        <taxon>Bacteria</taxon>
        <taxon>Bacillati</taxon>
        <taxon>Actinomycetota</taxon>
        <taxon>Actinomycetes</taxon>
        <taxon>Micrococcales</taxon>
        <taxon>Dermabacteraceae</taxon>
        <taxon>Brachybacterium</taxon>
    </lineage>
</organism>
<reference evidence="3 4" key="1">
    <citation type="submission" date="2018-05" db="EMBL/GenBank/DDBJ databases">
        <title>Brachybacterium sp. M1HQ-2T, whole genome shotgun sequence.</title>
        <authorList>
            <person name="Tuo L."/>
        </authorList>
    </citation>
    <scope>NUCLEOTIDE SEQUENCE [LARGE SCALE GENOMIC DNA]</scope>
    <source>
        <strain evidence="3 4">M1HQ-2</strain>
    </source>
</reference>
<dbReference type="SUPFAM" id="SSF55961">
    <property type="entry name" value="Bet v1-like"/>
    <property type="match status" value="2"/>
</dbReference>
<feature type="domain" description="Activator of Hsp90 ATPase homologue 1/2-like C-terminal" evidence="2">
    <location>
        <begin position="178"/>
        <end position="304"/>
    </location>
</feature>
<dbReference type="Proteomes" id="UP000245590">
    <property type="component" value="Unassembled WGS sequence"/>
</dbReference>
<evidence type="ECO:0000256" key="1">
    <source>
        <dbReference type="ARBA" id="ARBA00006817"/>
    </source>
</evidence>
<dbReference type="CDD" id="cd07814">
    <property type="entry name" value="SRPBCC_CalC_Aha1-like"/>
    <property type="match status" value="1"/>
</dbReference>
<sequence length="306" mass="33655">MGTHLVTRSLLGTARAPEMVLRRHVSAAPSAVREALVDPERRSRWLGDVEGDPSGPGDSFELRLGDDASDAAVGRLLMLEADHLALAWSWQGERDSMIHARVRPDGEGAAIWLRHTLTEPDHVEGYGGGWEQLLQALARELGCEAAEAADDAAIETAAAERWHLMTERPLEVVRDLPVPAERVWEAFTSSEGLGSWWWKHWEDVTVSLDTENGSYRIDAPRIGTSIRGQRLVAEQPSRLAATWVWADQDGTAVDEAIDLHLTAGGDGAGTRLTLRHTGPWAEDSLPENYRQGWDASLDQLSEVLRG</sequence>
<dbReference type="InterPro" id="IPR013538">
    <property type="entry name" value="ASHA1/2-like_C"/>
</dbReference>
<comment type="caution">
    <text evidence="3">The sequence shown here is derived from an EMBL/GenBank/DDBJ whole genome shotgun (WGS) entry which is preliminary data.</text>
</comment>
<dbReference type="Pfam" id="PF08327">
    <property type="entry name" value="AHSA1"/>
    <property type="match status" value="2"/>
</dbReference>
<evidence type="ECO:0000313" key="4">
    <source>
        <dbReference type="Proteomes" id="UP000245590"/>
    </source>
</evidence>
<dbReference type="Gene3D" id="3.30.530.20">
    <property type="match status" value="2"/>
</dbReference>
<dbReference type="AlphaFoldDB" id="A0A2U2RLQ5"/>
<dbReference type="EMBL" id="QFKX01000002">
    <property type="protein sequence ID" value="PWH06714.1"/>
    <property type="molecule type" value="Genomic_DNA"/>
</dbReference>
<name>A0A2U2RLQ5_9MICO</name>
<feature type="domain" description="Activator of Hsp90 ATPase homologue 1/2-like C-terminal" evidence="2">
    <location>
        <begin position="27"/>
        <end position="141"/>
    </location>
</feature>
<evidence type="ECO:0000313" key="3">
    <source>
        <dbReference type="EMBL" id="PWH06714.1"/>
    </source>
</evidence>
<dbReference type="OrthoDB" id="8755073at2"/>